<name>A0A418M5F0_9BACT</name>
<dbReference type="EMBL" id="QXED01000005">
    <property type="protein sequence ID" value="RIV21137.1"/>
    <property type="molecule type" value="Genomic_DNA"/>
</dbReference>
<gene>
    <name evidence="1" type="ORF">DYU11_17060</name>
</gene>
<proteinExistence type="predicted"/>
<dbReference type="SUPFAM" id="SSF52317">
    <property type="entry name" value="Class I glutamine amidotransferase-like"/>
    <property type="match status" value="1"/>
</dbReference>
<evidence type="ECO:0000313" key="1">
    <source>
        <dbReference type="EMBL" id="RIV21137.1"/>
    </source>
</evidence>
<dbReference type="OrthoDB" id="2419402at2"/>
<protein>
    <recommendedName>
        <fullName evidence="3">ThuA-like domain-containing protein</fullName>
    </recommendedName>
</protein>
<sequence length="217" mass="24815">MQTIGLIFNGVWSHYAMATAPKYRDIYKLIYVYDLDDEAVAGLDALVVPFQSNQLELALRKDLIYDFLKQGKKVFVEGDSTADWLDAQWEDRPVNNYWWVENPDNPPVSETKYDHPIYQGLTPRQACWHTHGVYTRIPDHAEVIQANPQGEIISWQTHHYGGTLFATTLDPIVEHGVQQITHLDNYVDRLTEWLSGIKPTPGRMTIDQGVYGEGALI</sequence>
<dbReference type="RefSeq" id="WP_119668928.1">
    <property type="nucleotide sequence ID" value="NZ_QXED01000005.1"/>
</dbReference>
<dbReference type="AlphaFoldDB" id="A0A418M5F0"/>
<dbReference type="InterPro" id="IPR029062">
    <property type="entry name" value="Class_I_gatase-like"/>
</dbReference>
<keyword evidence="2" id="KW-1185">Reference proteome</keyword>
<accession>A0A418M5F0</accession>
<organism evidence="1 2">
    <name type="scientific">Fibrisoma montanum</name>
    <dbReference type="NCBI Taxonomy" id="2305895"/>
    <lineage>
        <taxon>Bacteria</taxon>
        <taxon>Pseudomonadati</taxon>
        <taxon>Bacteroidota</taxon>
        <taxon>Cytophagia</taxon>
        <taxon>Cytophagales</taxon>
        <taxon>Spirosomataceae</taxon>
        <taxon>Fibrisoma</taxon>
    </lineage>
</organism>
<comment type="caution">
    <text evidence="1">The sequence shown here is derived from an EMBL/GenBank/DDBJ whole genome shotgun (WGS) entry which is preliminary data.</text>
</comment>
<reference evidence="1 2" key="1">
    <citation type="submission" date="2018-08" db="EMBL/GenBank/DDBJ databases">
        <title>Fibrisoma montanum sp. nov., isolated from Danxia mountain soil.</title>
        <authorList>
            <person name="Huang Y."/>
        </authorList>
    </citation>
    <scope>NUCLEOTIDE SEQUENCE [LARGE SCALE GENOMIC DNA]</scope>
    <source>
        <strain evidence="1 2">HYT19</strain>
    </source>
</reference>
<evidence type="ECO:0008006" key="3">
    <source>
        <dbReference type="Google" id="ProtNLM"/>
    </source>
</evidence>
<dbReference type="Proteomes" id="UP000283523">
    <property type="component" value="Unassembled WGS sequence"/>
</dbReference>
<evidence type="ECO:0000313" key="2">
    <source>
        <dbReference type="Proteomes" id="UP000283523"/>
    </source>
</evidence>